<evidence type="ECO:0000256" key="10">
    <source>
        <dbReference type="RuleBase" id="RU000594"/>
    </source>
</evidence>
<dbReference type="NCBIfam" id="TIGR00077">
    <property type="entry name" value="lspA"/>
    <property type="match status" value="1"/>
</dbReference>
<sequence>MATEPTAAARTAGVSVRAILALVTVALAVFAFDQITKYFVVENLPLGEPVPVLGNVLDFVFVKNPGAAFSLASGATWIFSIAASVVTVLIIVFARRIRSLTWAILFGMLLGGTLGNLTDRLLREPSFGLGHVIDFIRVAGFPAVFNIADTFIVASMGLFIILTIRGVGLDGEREQKPSAAKSGPGASGTESAPADSTPDATER</sequence>
<reference evidence="13 14" key="1">
    <citation type="submission" date="2016-09" db="EMBL/GenBank/DDBJ databases">
        <title>Complete genome sequence of microbes from the polar regions.</title>
        <authorList>
            <person name="Liao L."/>
            <person name="Chen B."/>
        </authorList>
    </citation>
    <scope>NUCLEOTIDE SEQUENCE [LARGE SCALE GENOMIC DNA]</scope>
    <source>
        <strain evidence="13 14">ZS314</strain>
    </source>
</reference>
<dbReference type="PRINTS" id="PR00781">
    <property type="entry name" value="LIPOSIGPTASE"/>
</dbReference>
<feature type="transmembrane region" description="Helical" evidence="9">
    <location>
        <begin position="138"/>
        <end position="164"/>
    </location>
</feature>
<protein>
    <recommendedName>
        <fullName evidence="9">Lipoprotein signal peptidase</fullName>
        <ecNumber evidence="9">3.4.23.36</ecNumber>
    </recommendedName>
    <alternativeName>
        <fullName evidence="9">Prolipoprotein signal peptidase</fullName>
    </alternativeName>
    <alternativeName>
        <fullName evidence="9">Signal peptidase II</fullName>
        <shortName evidence="9">SPase II</shortName>
    </alternativeName>
</protein>
<keyword evidence="2 9" id="KW-1003">Cell membrane</keyword>
<feature type="transmembrane region" description="Helical" evidence="9">
    <location>
        <begin position="100"/>
        <end position="118"/>
    </location>
</feature>
<comment type="catalytic activity">
    <reaction evidence="9 10">
        <text>Release of signal peptides from bacterial membrane prolipoproteins. Hydrolyzes -Xaa-Yaa-Zaa-|-(S,diacylglyceryl)Cys-, in which Xaa is hydrophobic (preferably Leu), and Yaa (Ala or Ser) and Zaa (Gly or Ala) have small, neutral side chains.</text>
        <dbReference type="EC" id="3.4.23.36"/>
    </reaction>
</comment>
<comment type="function">
    <text evidence="9 10">This protein specifically catalyzes the removal of signal peptides from prolipoproteins.</text>
</comment>
<evidence type="ECO:0000256" key="5">
    <source>
        <dbReference type="ARBA" id="ARBA00022750"/>
    </source>
</evidence>
<evidence type="ECO:0000256" key="12">
    <source>
        <dbReference type="SAM" id="MobiDB-lite"/>
    </source>
</evidence>
<feature type="transmembrane region" description="Helical" evidence="9">
    <location>
        <begin position="67"/>
        <end position="93"/>
    </location>
</feature>
<dbReference type="GO" id="GO:0006508">
    <property type="term" value="P:proteolysis"/>
    <property type="evidence" value="ECO:0007669"/>
    <property type="project" value="UniProtKB-KW"/>
</dbReference>
<evidence type="ECO:0000313" key="13">
    <source>
        <dbReference type="EMBL" id="QHO70183.1"/>
    </source>
</evidence>
<dbReference type="Pfam" id="PF01252">
    <property type="entry name" value="Peptidase_A8"/>
    <property type="match status" value="1"/>
</dbReference>
<organism evidence="13 14">
    <name type="scientific">Marisediminicola antarctica</name>
    <dbReference type="NCBI Taxonomy" id="674079"/>
    <lineage>
        <taxon>Bacteria</taxon>
        <taxon>Bacillati</taxon>
        <taxon>Actinomycetota</taxon>
        <taxon>Actinomycetes</taxon>
        <taxon>Micrococcales</taxon>
        <taxon>Microbacteriaceae</taxon>
        <taxon>Marisediminicola</taxon>
    </lineage>
</organism>
<evidence type="ECO:0000256" key="6">
    <source>
        <dbReference type="ARBA" id="ARBA00022801"/>
    </source>
</evidence>
<feature type="transmembrane region" description="Helical" evidence="9">
    <location>
        <begin position="12"/>
        <end position="32"/>
    </location>
</feature>
<dbReference type="UniPathway" id="UPA00665"/>
<evidence type="ECO:0000256" key="4">
    <source>
        <dbReference type="ARBA" id="ARBA00022692"/>
    </source>
</evidence>
<keyword evidence="6 9" id="KW-0378">Hydrolase</keyword>
<evidence type="ECO:0000256" key="1">
    <source>
        <dbReference type="ARBA" id="ARBA00006139"/>
    </source>
</evidence>
<evidence type="ECO:0000256" key="8">
    <source>
        <dbReference type="ARBA" id="ARBA00023136"/>
    </source>
</evidence>
<evidence type="ECO:0000256" key="3">
    <source>
        <dbReference type="ARBA" id="ARBA00022670"/>
    </source>
</evidence>
<gene>
    <name evidence="9" type="primary">lspA</name>
    <name evidence="13" type="ORF">BHD05_11545</name>
</gene>
<evidence type="ECO:0000313" key="14">
    <source>
        <dbReference type="Proteomes" id="UP000464507"/>
    </source>
</evidence>
<dbReference type="InterPro" id="IPR001872">
    <property type="entry name" value="Peptidase_A8"/>
</dbReference>
<feature type="active site" evidence="9">
    <location>
        <position position="134"/>
    </location>
</feature>
<dbReference type="PROSITE" id="PS00855">
    <property type="entry name" value="SPASE_II"/>
    <property type="match status" value="1"/>
</dbReference>
<keyword evidence="3 9" id="KW-0645">Protease</keyword>
<name>A0A7L5AHZ2_9MICO</name>
<dbReference type="Proteomes" id="UP000464507">
    <property type="component" value="Chromosome"/>
</dbReference>
<keyword evidence="7 9" id="KW-1133">Transmembrane helix</keyword>
<keyword evidence="14" id="KW-1185">Reference proteome</keyword>
<feature type="region of interest" description="Disordered" evidence="12">
    <location>
        <begin position="173"/>
        <end position="203"/>
    </location>
</feature>
<accession>A0A7L5AHZ2</accession>
<dbReference type="AlphaFoldDB" id="A0A7L5AHZ2"/>
<dbReference type="RefSeq" id="WP_236966516.1">
    <property type="nucleotide sequence ID" value="NZ_CP017146.1"/>
</dbReference>
<dbReference type="HAMAP" id="MF_00161">
    <property type="entry name" value="LspA"/>
    <property type="match status" value="1"/>
</dbReference>
<comment type="pathway">
    <text evidence="9">Protein modification; lipoprotein biosynthesis (signal peptide cleavage).</text>
</comment>
<dbReference type="PANTHER" id="PTHR33695">
    <property type="entry name" value="LIPOPROTEIN SIGNAL PEPTIDASE"/>
    <property type="match status" value="1"/>
</dbReference>
<proteinExistence type="inferred from homology"/>
<dbReference type="GO" id="GO:0005886">
    <property type="term" value="C:plasma membrane"/>
    <property type="evidence" value="ECO:0007669"/>
    <property type="project" value="UniProtKB-SubCell"/>
</dbReference>
<keyword evidence="8 9" id="KW-0472">Membrane</keyword>
<keyword evidence="5 9" id="KW-0064">Aspartyl protease</keyword>
<dbReference type="KEGG" id="mant:BHD05_11545"/>
<comment type="subcellular location">
    <subcellularLocation>
        <location evidence="9">Cell membrane</location>
        <topology evidence="9">Multi-pass membrane protein</topology>
    </subcellularLocation>
</comment>
<keyword evidence="4 9" id="KW-0812">Transmembrane</keyword>
<dbReference type="PANTHER" id="PTHR33695:SF1">
    <property type="entry name" value="LIPOPROTEIN SIGNAL PEPTIDASE"/>
    <property type="match status" value="1"/>
</dbReference>
<comment type="similarity">
    <text evidence="1 9 11">Belongs to the peptidase A8 family.</text>
</comment>
<evidence type="ECO:0000256" key="9">
    <source>
        <dbReference type="HAMAP-Rule" id="MF_00161"/>
    </source>
</evidence>
<evidence type="ECO:0000256" key="2">
    <source>
        <dbReference type="ARBA" id="ARBA00022475"/>
    </source>
</evidence>
<evidence type="ECO:0000256" key="7">
    <source>
        <dbReference type="ARBA" id="ARBA00022989"/>
    </source>
</evidence>
<dbReference type="EMBL" id="CP017146">
    <property type="protein sequence ID" value="QHO70183.1"/>
    <property type="molecule type" value="Genomic_DNA"/>
</dbReference>
<dbReference type="GO" id="GO:0004190">
    <property type="term" value="F:aspartic-type endopeptidase activity"/>
    <property type="evidence" value="ECO:0007669"/>
    <property type="project" value="UniProtKB-UniRule"/>
</dbReference>
<evidence type="ECO:0000256" key="11">
    <source>
        <dbReference type="RuleBase" id="RU004181"/>
    </source>
</evidence>
<dbReference type="EC" id="3.4.23.36" evidence="9"/>
<feature type="active site" evidence="9">
    <location>
        <position position="149"/>
    </location>
</feature>